<keyword evidence="7 17" id="KW-0812">Transmembrane</keyword>
<evidence type="ECO:0000256" key="14">
    <source>
        <dbReference type="ARBA" id="ARBA00023180"/>
    </source>
</evidence>
<dbReference type="AlphaFoldDB" id="A0A9P4MIF1"/>
<keyword evidence="13 17" id="KW-0472">Membrane</keyword>
<keyword evidence="11 17" id="KW-1133">Transmembrane helix</keyword>
<evidence type="ECO:0000256" key="11">
    <source>
        <dbReference type="ARBA" id="ARBA00022989"/>
    </source>
</evidence>
<sequence length="1025" mass="113265">MVRLRNPLAFTPLPVSIFTSAIYIAIFAVLLVVHHQVPPAPASATPGQWPGVNLTQAWHDLQTLCSDHHPYNSAANLKVRAWLEGRIGQILDNNHVHWATEVSTPGSLHTTTPVDKADAVLFDDRSSNITFPDARPYVNYFEGDNLMVYIRGTDDPAGAFWSKRDSPVARLVLVNSHYDSVSTGYGATDDGAGVITCLQLISHFTNPDVARPKHGLLILINDAEEDGLYGAAAYMQHPMARHTTAFLNLEGAGAGGRATLFRSTDIDVTATYGKSEHPFGTVTSADAFKFDLVRSDTDYSVFYGVLGMRGLDVAFMGPRSAYHTPRDDVRDTSKASVWHMMSASLATTTGLTKKEWDKGEENEISGVWFDIFGLGFAVLRLHTLFALNITLLVVGPVLLILLEVLLKKQGKWYPFSLKTFVHGEDDDEPVQLYGMKGFFRFPLAFIVSTAIVVALAYLVTKINPLIVYSSPYAVWAMSLSAFAAFFWFFLRLSDSVRPSALTRFYSLLWIYTLSWIFLVGATVAADRFGLGGGYFFTIYNASVFLALLVSYLDLFALPSKDKYADHVTFGHDNRSVRRQSRPTSSHANDETEANERTALLSPTNGANRNDRQTFARYNQRRPSQDPAADDDESVVNLFGAEPYEHEQLWSARLPRWTWVLQVIFLLPINLILIGQGGLLLTTALSQTPADGNPVLTIYLAIGILSVLLLVPTAPVLHRVVWQIPTLLFLVLIGTTIYNLVAFPFSRDARLKVFFVQRMSLDSGENEVALVGLPGWVQRVAHALPSTAGQELQCGHGIRDWARRNELETCVWRGAEPDVMRGYNASNPIKREEWLSVSSTPLNSTSLSLSRSSSFSSSGDGKKGELRRVQITLRGRNTRACRLYFARPVADFTVLNACPDLSFSSSSSSSSSLPSIPGTTKHYSNSTTDPYACTAGQQISYPGVHTTPAHSSQLRLWSRSFDEEFRVVVDVNGTETLAAKAVCLWSDANERGTVPAWDEVELFAPSWVAGTKHADGLVEGWRDFEI</sequence>
<dbReference type="Pfam" id="PF22250">
    <property type="entry name" value="PFF1_C"/>
    <property type="match status" value="1"/>
</dbReference>
<dbReference type="GO" id="GO:0008235">
    <property type="term" value="F:metalloexopeptidase activity"/>
    <property type="evidence" value="ECO:0007669"/>
    <property type="project" value="InterPro"/>
</dbReference>
<feature type="domain" description="Vacuolar membrane protease C-terminal" evidence="19">
    <location>
        <begin position="750"/>
        <end position="1018"/>
    </location>
</feature>
<evidence type="ECO:0000256" key="6">
    <source>
        <dbReference type="ARBA" id="ARBA00022670"/>
    </source>
</evidence>
<dbReference type="OrthoDB" id="76293at2759"/>
<comment type="cofactor">
    <cofactor evidence="1">
        <name>Zn(2+)</name>
        <dbReference type="ChEBI" id="CHEBI:29105"/>
    </cofactor>
</comment>
<comment type="caution">
    <text evidence="21">The sequence shown here is derived from an EMBL/GenBank/DDBJ whole genome shotgun (WGS) entry which is preliminary data.</text>
</comment>
<dbReference type="InterPro" id="IPR053975">
    <property type="entry name" value="PFF1_C"/>
</dbReference>
<comment type="subcellular location">
    <subcellularLocation>
        <location evidence="3">Vacuole membrane</location>
        <topology evidence="3">Multi-pass membrane protein</topology>
    </subcellularLocation>
</comment>
<dbReference type="FunFam" id="3.40.630.10:FF:000057">
    <property type="entry name" value="Vacuolar membrane protease"/>
    <property type="match status" value="1"/>
</dbReference>
<dbReference type="Pfam" id="PF04389">
    <property type="entry name" value="Peptidase_M28"/>
    <property type="match status" value="1"/>
</dbReference>
<organism evidence="21 22">
    <name type="scientific">Myriangium duriaei CBS 260.36</name>
    <dbReference type="NCBI Taxonomy" id="1168546"/>
    <lineage>
        <taxon>Eukaryota</taxon>
        <taxon>Fungi</taxon>
        <taxon>Dikarya</taxon>
        <taxon>Ascomycota</taxon>
        <taxon>Pezizomycotina</taxon>
        <taxon>Dothideomycetes</taxon>
        <taxon>Dothideomycetidae</taxon>
        <taxon>Myriangiales</taxon>
        <taxon>Myriangiaceae</taxon>
        <taxon>Myriangium</taxon>
    </lineage>
</organism>
<evidence type="ECO:0000256" key="16">
    <source>
        <dbReference type="SAM" id="MobiDB-lite"/>
    </source>
</evidence>
<evidence type="ECO:0000256" key="2">
    <source>
        <dbReference type="ARBA" id="ARBA00003273"/>
    </source>
</evidence>
<keyword evidence="22" id="KW-1185">Reference proteome</keyword>
<evidence type="ECO:0000256" key="15">
    <source>
        <dbReference type="RuleBase" id="RU361240"/>
    </source>
</evidence>
<evidence type="ECO:0000313" key="21">
    <source>
        <dbReference type="EMBL" id="KAF2150959.1"/>
    </source>
</evidence>
<reference evidence="21" key="1">
    <citation type="journal article" date="2020" name="Stud. Mycol.">
        <title>101 Dothideomycetes genomes: a test case for predicting lifestyles and emergence of pathogens.</title>
        <authorList>
            <person name="Haridas S."/>
            <person name="Albert R."/>
            <person name="Binder M."/>
            <person name="Bloem J."/>
            <person name="Labutti K."/>
            <person name="Salamov A."/>
            <person name="Andreopoulos B."/>
            <person name="Baker S."/>
            <person name="Barry K."/>
            <person name="Bills G."/>
            <person name="Bluhm B."/>
            <person name="Cannon C."/>
            <person name="Castanera R."/>
            <person name="Culley D."/>
            <person name="Daum C."/>
            <person name="Ezra D."/>
            <person name="Gonzalez J."/>
            <person name="Henrissat B."/>
            <person name="Kuo A."/>
            <person name="Liang C."/>
            <person name="Lipzen A."/>
            <person name="Lutzoni F."/>
            <person name="Magnuson J."/>
            <person name="Mondo S."/>
            <person name="Nolan M."/>
            <person name="Ohm R."/>
            <person name="Pangilinan J."/>
            <person name="Park H.-J."/>
            <person name="Ramirez L."/>
            <person name="Alfaro M."/>
            <person name="Sun H."/>
            <person name="Tritt A."/>
            <person name="Yoshinaga Y."/>
            <person name="Zwiers L.-H."/>
            <person name="Turgeon B."/>
            <person name="Goodwin S."/>
            <person name="Spatafora J."/>
            <person name="Crous P."/>
            <person name="Grigoriev I."/>
        </authorList>
    </citation>
    <scope>NUCLEOTIDE SEQUENCE</scope>
    <source>
        <strain evidence="21">CBS 260.36</strain>
    </source>
</reference>
<dbReference type="InterPro" id="IPR048024">
    <property type="entry name" value="Fxna-like_M28_dom"/>
</dbReference>
<feature type="transmembrane region" description="Helical" evidence="17">
    <location>
        <begin position="723"/>
        <end position="744"/>
    </location>
</feature>
<evidence type="ECO:0000256" key="4">
    <source>
        <dbReference type="ARBA" id="ARBA00010918"/>
    </source>
</evidence>
<dbReference type="InterPro" id="IPR007484">
    <property type="entry name" value="Peptidase_M28"/>
</dbReference>
<dbReference type="SUPFAM" id="SSF53187">
    <property type="entry name" value="Zn-dependent exopeptidases"/>
    <property type="match status" value="1"/>
</dbReference>
<accession>A0A9P4MIF1</accession>
<keyword evidence="8 15" id="KW-0479">Metal-binding</keyword>
<dbReference type="Proteomes" id="UP000799439">
    <property type="component" value="Unassembled WGS sequence"/>
</dbReference>
<keyword evidence="6 15" id="KW-0645">Protease</keyword>
<feature type="transmembrane region" description="Helical" evidence="17">
    <location>
        <begin position="504"/>
        <end position="525"/>
    </location>
</feature>
<keyword evidence="10 15" id="KW-0862">Zinc</keyword>
<dbReference type="GO" id="GO:0005774">
    <property type="term" value="C:vacuolar membrane"/>
    <property type="evidence" value="ECO:0007669"/>
    <property type="project" value="UniProtKB-SubCell"/>
</dbReference>
<feature type="region of interest" description="Disordered" evidence="16">
    <location>
        <begin position="842"/>
        <end position="861"/>
    </location>
</feature>
<proteinExistence type="inferred from homology"/>
<keyword evidence="9 15" id="KW-0378">Hydrolase</keyword>
<comment type="function">
    <text evidence="2">May be involved in vacuolar sorting and osmoregulation.</text>
</comment>
<evidence type="ECO:0000256" key="9">
    <source>
        <dbReference type="ARBA" id="ARBA00022801"/>
    </source>
</evidence>
<evidence type="ECO:0000259" key="20">
    <source>
        <dbReference type="Pfam" id="PF22251"/>
    </source>
</evidence>
<evidence type="ECO:0000313" key="22">
    <source>
        <dbReference type="Proteomes" id="UP000799439"/>
    </source>
</evidence>
<feature type="region of interest" description="Disordered" evidence="16">
    <location>
        <begin position="574"/>
        <end position="631"/>
    </location>
</feature>
<evidence type="ECO:0000256" key="13">
    <source>
        <dbReference type="ARBA" id="ARBA00023136"/>
    </source>
</evidence>
<dbReference type="InterPro" id="IPR053976">
    <property type="entry name" value="PFF1_TM"/>
</dbReference>
<evidence type="ECO:0000259" key="18">
    <source>
        <dbReference type="Pfam" id="PF04389"/>
    </source>
</evidence>
<dbReference type="GO" id="GO:0006508">
    <property type="term" value="P:proteolysis"/>
    <property type="evidence" value="ECO:0007669"/>
    <property type="project" value="UniProtKB-KW"/>
</dbReference>
<feature type="transmembrane region" description="Helical" evidence="17">
    <location>
        <begin position="472"/>
        <end position="492"/>
    </location>
</feature>
<dbReference type="Pfam" id="PF22251">
    <property type="entry name" value="PFF1_TM"/>
    <property type="match status" value="1"/>
</dbReference>
<feature type="transmembrane region" description="Helical" evidence="17">
    <location>
        <begin position="384"/>
        <end position="406"/>
    </location>
</feature>
<feature type="domain" description="Vacuolar membrane protease transmembrane" evidence="20">
    <location>
        <begin position="439"/>
        <end position="722"/>
    </location>
</feature>
<evidence type="ECO:0000256" key="8">
    <source>
        <dbReference type="ARBA" id="ARBA00022723"/>
    </source>
</evidence>
<evidence type="ECO:0000256" key="10">
    <source>
        <dbReference type="ARBA" id="ARBA00022833"/>
    </source>
</evidence>
<feature type="transmembrane region" description="Helical" evidence="17">
    <location>
        <begin position="12"/>
        <end position="33"/>
    </location>
</feature>
<keyword evidence="12" id="KW-0482">Metalloprotease</keyword>
<dbReference type="PANTHER" id="PTHR12147">
    <property type="entry name" value="METALLOPEPTIDASE M28 FAMILY MEMBER"/>
    <property type="match status" value="1"/>
</dbReference>
<keyword evidence="5" id="KW-0926">Vacuole</keyword>
<feature type="domain" description="Peptidase M28" evidence="18">
    <location>
        <begin position="166"/>
        <end position="346"/>
    </location>
</feature>
<evidence type="ECO:0000256" key="1">
    <source>
        <dbReference type="ARBA" id="ARBA00001947"/>
    </source>
</evidence>
<evidence type="ECO:0000256" key="12">
    <source>
        <dbReference type="ARBA" id="ARBA00023049"/>
    </source>
</evidence>
<gene>
    <name evidence="21" type="ORF">K461DRAFT_328443</name>
</gene>
<dbReference type="CDD" id="cd03875">
    <property type="entry name" value="M28_Fxna_like"/>
    <property type="match status" value="1"/>
</dbReference>
<feature type="transmembrane region" description="Helical" evidence="17">
    <location>
        <begin position="658"/>
        <end position="683"/>
    </location>
</feature>
<dbReference type="InterPro" id="IPR045175">
    <property type="entry name" value="M28_fam"/>
</dbReference>
<evidence type="ECO:0000259" key="19">
    <source>
        <dbReference type="Pfam" id="PF22250"/>
    </source>
</evidence>
<dbReference type="Gene3D" id="3.40.630.10">
    <property type="entry name" value="Zn peptidases"/>
    <property type="match status" value="1"/>
</dbReference>
<feature type="transmembrane region" description="Helical" evidence="17">
    <location>
        <begin position="441"/>
        <end position="460"/>
    </location>
</feature>
<evidence type="ECO:0000256" key="17">
    <source>
        <dbReference type="SAM" id="Phobius"/>
    </source>
</evidence>
<feature type="transmembrane region" description="Helical" evidence="17">
    <location>
        <begin position="531"/>
        <end position="552"/>
    </location>
</feature>
<feature type="compositionally biased region" description="Low complexity" evidence="16">
    <location>
        <begin position="842"/>
        <end position="857"/>
    </location>
</feature>
<keyword evidence="14" id="KW-0325">Glycoprotein</keyword>
<protein>
    <recommendedName>
        <fullName evidence="15">Peptide hydrolase</fullName>
        <ecNumber evidence="15">3.4.-.-</ecNumber>
    </recommendedName>
</protein>
<dbReference type="EC" id="3.4.-.-" evidence="15"/>
<dbReference type="GO" id="GO:0046872">
    <property type="term" value="F:metal ion binding"/>
    <property type="evidence" value="ECO:0007669"/>
    <property type="project" value="UniProtKB-KW"/>
</dbReference>
<evidence type="ECO:0000256" key="7">
    <source>
        <dbReference type="ARBA" id="ARBA00022692"/>
    </source>
</evidence>
<dbReference type="PANTHER" id="PTHR12147:SF58">
    <property type="entry name" value="VACUOLAR MEMBRANE PROTEASE"/>
    <property type="match status" value="1"/>
</dbReference>
<evidence type="ECO:0000256" key="3">
    <source>
        <dbReference type="ARBA" id="ARBA00004128"/>
    </source>
</evidence>
<comment type="similarity">
    <text evidence="4 15">Belongs to the peptidase M28 family.</text>
</comment>
<feature type="transmembrane region" description="Helical" evidence="17">
    <location>
        <begin position="695"/>
        <end position="716"/>
    </location>
</feature>
<evidence type="ECO:0000256" key="5">
    <source>
        <dbReference type="ARBA" id="ARBA00022554"/>
    </source>
</evidence>
<dbReference type="EMBL" id="ML996088">
    <property type="protein sequence ID" value="KAF2150959.1"/>
    <property type="molecule type" value="Genomic_DNA"/>
</dbReference>
<name>A0A9P4MIF1_9PEZI</name>